<proteinExistence type="predicted"/>
<protein>
    <submittedName>
        <fullName evidence="1">Short-chain dehydrogenase/reductase SDR</fullName>
    </submittedName>
</protein>
<dbReference type="Proteomes" id="UP001165186">
    <property type="component" value="Unassembled WGS sequence"/>
</dbReference>
<sequence>MASNVQASLSGKVAIVTGASRGIGIAIALELANRGAKVALTYTSPSSQKAVEETVYKINALEMALQQSHVKQIFKT</sequence>
<name>A0ACB5SAU9_9PEZI</name>
<gene>
    <name evidence="1" type="primary">g329</name>
    <name evidence="1" type="ORF">NpPPO83_00000329</name>
</gene>
<dbReference type="EMBL" id="BSXG01000064">
    <property type="protein sequence ID" value="GME33252.1"/>
    <property type="molecule type" value="Genomic_DNA"/>
</dbReference>
<keyword evidence="2" id="KW-1185">Reference proteome</keyword>
<organism evidence="1 2">
    <name type="scientific">Neofusicoccum parvum</name>
    <dbReference type="NCBI Taxonomy" id="310453"/>
    <lineage>
        <taxon>Eukaryota</taxon>
        <taxon>Fungi</taxon>
        <taxon>Dikarya</taxon>
        <taxon>Ascomycota</taxon>
        <taxon>Pezizomycotina</taxon>
        <taxon>Dothideomycetes</taxon>
        <taxon>Dothideomycetes incertae sedis</taxon>
        <taxon>Botryosphaeriales</taxon>
        <taxon>Botryosphaeriaceae</taxon>
        <taxon>Neofusicoccum</taxon>
    </lineage>
</organism>
<accession>A0ACB5SAU9</accession>
<evidence type="ECO:0000313" key="1">
    <source>
        <dbReference type="EMBL" id="GME33252.1"/>
    </source>
</evidence>
<reference evidence="1" key="1">
    <citation type="submission" date="2024-09" db="EMBL/GenBank/DDBJ databases">
        <title>Draft Genome Sequences of Neofusicoccum parvum.</title>
        <authorList>
            <person name="Ashida A."/>
            <person name="Camagna M."/>
            <person name="Tanaka A."/>
            <person name="Takemoto D."/>
        </authorList>
    </citation>
    <scope>NUCLEOTIDE SEQUENCE</scope>
    <source>
        <strain evidence="1">PPO83</strain>
    </source>
</reference>
<comment type="caution">
    <text evidence="1">The sequence shown here is derived from an EMBL/GenBank/DDBJ whole genome shotgun (WGS) entry which is preliminary data.</text>
</comment>
<evidence type="ECO:0000313" key="2">
    <source>
        <dbReference type="Proteomes" id="UP001165186"/>
    </source>
</evidence>